<protein>
    <submittedName>
        <fullName evidence="1">Uncharacterized protein</fullName>
    </submittedName>
</protein>
<dbReference type="Proteomes" id="UP000326950">
    <property type="component" value="Unassembled WGS sequence"/>
</dbReference>
<sequence length="57" mass="6421">MAPNSRRIRLANFSASSGSVWTHGKDMRAPLRVIPYHMTHPRMDNLGPALSKILHLI</sequence>
<name>A0A5N6ULW5_ASPTM</name>
<organism evidence="1 2">
    <name type="scientific">Aspergillus tamarii</name>
    <dbReference type="NCBI Taxonomy" id="41984"/>
    <lineage>
        <taxon>Eukaryota</taxon>
        <taxon>Fungi</taxon>
        <taxon>Dikarya</taxon>
        <taxon>Ascomycota</taxon>
        <taxon>Pezizomycotina</taxon>
        <taxon>Eurotiomycetes</taxon>
        <taxon>Eurotiomycetidae</taxon>
        <taxon>Eurotiales</taxon>
        <taxon>Aspergillaceae</taxon>
        <taxon>Aspergillus</taxon>
        <taxon>Aspergillus subgen. Circumdati</taxon>
    </lineage>
</organism>
<dbReference type="EMBL" id="ML738671">
    <property type="protein sequence ID" value="KAE8159629.1"/>
    <property type="molecule type" value="Genomic_DNA"/>
</dbReference>
<evidence type="ECO:0000313" key="2">
    <source>
        <dbReference type="Proteomes" id="UP000326950"/>
    </source>
</evidence>
<reference evidence="1 2" key="1">
    <citation type="submission" date="2019-04" db="EMBL/GenBank/DDBJ databases">
        <title>Friends and foes A comparative genomics study of 23 Aspergillus species from section Flavi.</title>
        <authorList>
            <consortium name="DOE Joint Genome Institute"/>
            <person name="Kjaerbolling I."/>
            <person name="Vesth T."/>
            <person name="Frisvad J.C."/>
            <person name="Nybo J.L."/>
            <person name="Theobald S."/>
            <person name="Kildgaard S."/>
            <person name="Isbrandt T."/>
            <person name="Kuo A."/>
            <person name="Sato A."/>
            <person name="Lyhne E.K."/>
            <person name="Kogle M.E."/>
            <person name="Wiebenga A."/>
            <person name="Kun R.S."/>
            <person name="Lubbers R.J."/>
            <person name="Makela M.R."/>
            <person name="Barry K."/>
            <person name="Chovatia M."/>
            <person name="Clum A."/>
            <person name="Daum C."/>
            <person name="Haridas S."/>
            <person name="He G."/>
            <person name="LaButti K."/>
            <person name="Lipzen A."/>
            <person name="Mondo S."/>
            <person name="Riley R."/>
            <person name="Salamov A."/>
            <person name="Simmons B.A."/>
            <person name="Magnuson J.K."/>
            <person name="Henrissat B."/>
            <person name="Mortensen U.H."/>
            <person name="Larsen T.O."/>
            <person name="Devries R.P."/>
            <person name="Grigoriev I.V."/>
            <person name="Machida M."/>
            <person name="Baker S.E."/>
            <person name="Andersen M.R."/>
        </authorList>
    </citation>
    <scope>NUCLEOTIDE SEQUENCE [LARGE SCALE GENOMIC DNA]</scope>
    <source>
        <strain evidence="1 2">CBS 117626</strain>
    </source>
</reference>
<dbReference type="AlphaFoldDB" id="A0A5N6ULW5"/>
<evidence type="ECO:0000313" key="1">
    <source>
        <dbReference type="EMBL" id="KAE8159629.1"/>
    </source>
</evidence>
<keyword evidence="2" id="KW-1185">Reference proteome</keyword>
<accession>A0A5N6ULW5</accession>
<gene>
    <name evidence="1" type="ORF">BDV40DRAFT_272733</name>
</gene>
<proteinExistence type="predicted"/>